<keyword evidence="12" id="KW-0131">Cell cycle</keyword>
<feature type="transmembrane region" description="Helical" evidence="15">
    <location>
        <begin position="160"/>
        <end position="178"/>
    </location>
</feature>
<feature type="transmembrane region" description="Helical" evidence="15">
    <location>
        <begin position="54"/>
        <end position="85"/>
    </location>
</feature>
<dbReference type="InterPro" id="IPR041027">
    <property type="entry name" value="FtsK_alpha"/>
</dbReference>
<comment type="similarity">
    <text evidence="2">Belongs to the FtsK/SpoIIIE/SftA family.</text>
</comment>
<keyword evidence="9 15" id="KW-1133">Transmembrane helix</keyword>
<dbReference type="InterPro" id="IPR036390">
    <property type="entry name" value="WH_DNA-bd_sf"/>
</dbReference>
<evidence type="ECO:0000256" key="13">
    <source>
        <dbReference type="ARBA" id="ARBA00025923"/>
    </source>
</evidence>
<dbReference type="PANTHER" id="PTHR22683:SF41">
    <property type="entry name" value="DNA TRANSLOCASE FTSK"/>
    <property type="match status" value="1"/>
</dbReference>
<evidence type="ECO:0000256" key="9">
    <source>
        <dbReference type="ARBA" id="ARBA00022989"/>
    </source>
</evidence>
<dbReference type="InterPro" id="IPR027417">
    <property type="entry name" value="P-loop_NTPase"/>
</dbReference>
<dbReference type="GO" id="GO:0007059">
    <property type="term" value="P:chromosome segregation"/>
    <property type="evidence" value="ECO:0007669"/>
    <property type="project" value="UniProtKB-KW"/>
</dbReference>
<dbReference type="Gene3D" id="3.30.980.40">
    <property type="match status" value="1"/>
</dbReference>
<dbReference type="Gene3D" id="3.40.50.300">
    <property type="entry name" value="P-loop containing nucleotide triphosphate hydrolases"/>
    <property type="match status" value="1"/>
</dbReference>
<dbReference type="SUPFAM" id="SSF46785">
    <property type="entry name" value="Winged helix' DNA-binding domain"/>
    <property type="match status" value="1"/>
</dbReference>
<evidence type="ECO:0000259" key="16">
    <source>
        <dbReference type="PROSITE" id="PS50901"/>
    </source>
</evidence>
<reference evidence="17" key="1">
    <citation type="submission" date="2017-02" db="EMBL/GenBank/DDBJ databases">
        <title>Delving into the versatile metabolic prowess of the omnipresent phylum Bacteroidetes.</title>
        <authorList>
            <person name="Nobu M.K."/>
            <person name="Mei R."/>
            <person name="Narihiro T."/>
            <person name="Kuroda K."/>
            <person name="Liu W.-T."/>
        </authorList>
    </citation>
    <scope>NUCLEOTIDE SEQUENCE</scope>
    <source>
        <strain evidence="17">ADurb.Bin417</strain>
    </source>
</reference>
<keyword evidence="11 15" id="KW-0472">Membrane</keyword>
<dbReference type="InterPro" id="IPR018541">
    <property type="entry name" value="Ftsk_gamma"/>
</dbReference>
<dbReference type="CDD" id="cd01127">
    <property type="entry name" value="TrwB_TraG_TraD_VirD4"/>
    <property type="match status" value="1"/>
</dbReference>
<dbReference type="SMART" id="SM00382">
    <property type="entry name" value="AAA"/>
    <property type="match status" value="1"/>
</dbReference>
<comment type="subunit">
    <text evidence="13">Homohexamer. Forms a ring that surrounds DNA.</text>
</comment>
<evidence type="ECO:0000256" key="15">
    <source>
        <dbReference type="SAM" id="Phobius"/>
    </source>
</evidence>
<dbReference type="Pfam" id="PF01580">
    <property type="entry name" value="FtsK_SpoIIIE"/>
    <property type="match status" value="1"/>
</dbReference>
<evidence type="ECO:0000256" key="8">
    <source>
        <dbReference type="ARBA" id="ARBA00022840"/>
    </source>
</evidence>
<evidence type="ECO:0000256" key="4">
    <source>
        <dbReference type="ARBA" id="ARBA00022618"/>
    </source>
</evidence>
<evidence type="ECO:0000256" key="14">
    <source>
        <dbReference type="PROSITE-ProRule" id="PRU00289"/>
    </source>
</evidence>
<sequence length="702" mass="76353">MKETREAIGREIAIVGYATLGLFFIIALFSFSPFDPTLPIFNNFPLNRPPVNLAGLAGAFLAGLLVNFLGWPAFLAPFLFVFYAYQSYAREEPLAPGRLFFALLALVLLSGLVALAFQDRFSAAVTGREGFLTLVAPGGVAGCLLFRWGSSWLGSIGAALIYSALLLLLIFYALSLSLRPLSVPENRPAARKRAAPVPANAEPVFVPATTLEKPEKETAAPASGAGAPVPVLPPVPSGPADGNYHLPPLDLLIPAKEDSRPEFDLDRYKSVIEDTIADFGILVKAVEANVGPTVTMFELELSPGVMPQRIVSLQDNLAMALRATSVRVVAPLPGKSTVGVEVPNPTTSTVYLSEIVGAPEFGQHRSKIALALGKDTLGRPLIADLRNMPHILIAGATGSGKTVCLNSLLISFLYRATPEEVQLVLIDPKMVEMSVYNELPHLLLPVVTEARSAIDALKWMVGEMERRYRLFSQNNVRSIDVYNSRDVERIPYIVIVIDELADLITVARNDVESNIMRLSQLARAAGIHLIIATQRPSVNVITGVIKANLPARIAFQVSSKVDSRTILDANGAEKLLGRGDMLYLAPGALHPIRSQGCYLSDQEMERVCEFWKRQGRGPTYDLSYIQEGAEAASEFGGGEADDPLFNEAVKIVLTHQLASISLIQRRLKIGFNRSARLIEEMEKQGIVGPYREGKPREILKKS</sequence>
<keyword evidence="4" id="KW-0132">Cell division</keyword>
<keyword evidence="8 14" id="KW-0067">ATP-binding</keyword>
<feature type="transmembrane region" description="Helical" evidence="15">
    <location>
        <begin position="97"/>
        <end position="118"/>
    </location>
</feature>
<dbReference type="GO" id="GO:0005524">
    <property type="term" value="F:ATP binding"/>
    <property type="evidence" value="ECO:0007669"/>
    <property type="project" value="UniProtKB-UniRule"/>
</dbReference>
<dbReference type="InterPro" id="IPR036388">
    <property type="entry name" value="WH-like_DNA-bd_sf"/>
</dbReference>
<dbReference type="SUPFAM" id="SSF52540">
    <property type="entry name" value="P-loop containing nucleoside triphosphate hydrolases"/>
    <property type="match status" value="1"/>
</dbReference>
<feature type="transmembrane region" description="Helical" evidence="15">
    <location>
        <begin position="130"/>
        <end position="148"/>
    </location>
</feature>
<evidence type="ECO:0000256" key="12">
    <source>
        <dbReference type="ARBA" id="ARBA00023306"/>
    </source>
</evidence>
<dbReference type="Pfam" id="PF13491">
    <property type="entry name" value="FtsK_4TM"/>
    <property type="match status" value="1"/>
</dbReference>
<dbReference type="GO" id="GO:0051301">
    <property type="term" value="P:cell division"/>
    <property type="evidence" value="ECO:0007669"/>
    <property type="project" value="UniProtKB-KW"/>
</dbReference>
<name>A0A1V5MB35_UNCT6</name>
<keyword evidence="3" id="KW-1003">Cell membrane</keyword>
<dbReference type="PROSITE" id="PS50901">
    <property type="entry name" value="FTSK"/>
    <property type="match status" value="1"/>
</dbReference>
<dbReference type="InterPro" id="IPR003593">
    <property type="entry name" value="AAA+_ATPase"/>
</dbReference>
<dbReference type="Pfam" id="PF09397">
    <property type="entry name" value="FtsK_gamma"/>
    <property type="match status" value="1"/>
</dbReference>
<evidence type="ECO:0000256" key="3">
    <source>
        <dbReference type="ARBA" id="ARBA00022475"/>
    </source>
</evidence>
<dbReference type="Proteomes" id="UP000485484">
    <property type="component" value="Unassembled WGS sequence"/>
</dbReference>
<evidence type="ECO:0000256" key="6">
    <source>
        <dbReference type="ARBA" id="ARBA00022741"/>
    </source>
</evidence>
<keyword evidence="6 14" id="KW-0547">Nucleotide-binding</keyword>
<evidence type="ECO:0000256" key="1">
    <source>
        <dbReference type="ARBA" id="ARBA00004651"/>
    </source>
</evidence>
<comment type="caution">
    <text evidence="17">The sequence shown here is derived from an EMBL/GenBank/DDBJ whole genome shotgun (WGS) entry which is preliminary data.</text>
</comment>
<gene>
    <name evidence="17" type="primary">spoIIIE</name>
    <name evidence="17" type="ORF">BWY73_01319</name>
</gene>
<evidence type="ECO:0000256" key="7">
    <source>
        <dbReference type="ARBA" id="ARBA00022829"/>
    </source>
</evidence>
<dbReference type="EMBL" id="MWAK01000259">
    <property type="protein sequence ID" value="OPZ90437.1"/>
    <property type="molecule type" value="Genomic_DNA"/>
</dbReference>
<dbReference type="SMART" id="SM00843">
    <property type="entry name" value="Ftsk_gamma"/>
    <property type="match status" value="1"/>
</dbReference>
<dbReference type="AlphaFoldDB" id="A0A1V5MB35"/>
<dbReference type="InterPro" id="IPR025199">
    <property type="entry name" value="FtsK_4TM"/>
</dbReference>
<dbReference type="InterPro" id="IPR050206">
    <property type="entry name" value="FtsK/SpoIIIE/SftA"/>
</dbReference>
<evidence type="ECO:0000256" key="5">
    <source>
        <dbReference type="ARBA" id="ARBA00022692"/>
    </source>
</evidence>
<protein>
    <submittedName>
        <fullName evidence="17">DNA translocase SpoIIIE</fullName>
    </submittedName>
</protein>
<dbReference type="PANTHER" id="PTHR22683">
    <property type="entry name" value="SPORULATION PROTEIN RELATED"/>
    <property type="match status" value="1"/>
</dbReference>
<dbReference type="Pfam" id="PF17854">
    <property type="entry name" value="FtsK_alpha"/>
    <property type="match status" value="1"/>
</dbReference>
<feature type="transmembrane region" description="Helical" evidence="15">
    <location>
        <begin position="12"/>
        <end position="34"/>
    </location>
</feature>
<keyword evidence="5 15" id="KW-0812">Transmembrane</keyword>
<evidence type="ECO:0000256" key="11">
    <source>
        <dbReference type="ARBA" id="ARBA00023136"/>
    </source>
</evidence>
<evidence type="ECO:0000313" key="17">
    <source>
        <dbReference type="EMBL" id="OPZ90437.1"/>
    </source>
</evidence>
<keyword evidence="7" id="KW-0159">Chromosome partition</keyword>
<comment type="subcellular location">
    <subcellularLocation>
        <location evidence="1">Cell membrane</location>
        <topology evidence="1">Multi-pass membrane protein</topology>
    </subcellularLocation>
</comment>
<dbReference type="Gene3D" id="1.10.10.10">
    <property type="entry name" value="Winged helix-like DNA-binding domain superfamily/Winged helix DNA-binding domain"/>
    <property type="match status" value="1"/>
</dbReference>
<feature type="domain" description="FtsK" evidence="16">
    <location>
        <begin position="378"/>
        <end position="564"/>
    </location>
</feature>
<organism evidence="17">
    <name type="scientific">candidate division TA06 bacterium ADurb.Bin417</name>
    <dbReference type="NCBI Taxonomy" id="1852828"/>
    <lineage>
        <taxon>Bacteria</taxon>
        <taxon>Bacteria division TA06</taxon>
    </lineage>
</organism>
<dbReference type="InterPro" id="IPR002543">
    <property type="entry name" value="FtsK_dom"/>
</dbReference>
<dbReference type="GO" id="GO:0003677">
    <property type="term" value="F:DNA binding"/>
    <property type="evidence" value="ECO:0007669"/>
    <property type="project" value="UniProtKB-KW"/>
</dbReference>
<proteinExistence type="inferred from homology"/>
<feature type="binding site" evidence="14">
    <location>
        <begin position="395"/>
        <end position="402"/>
    </location>
    <ligand>
        <name>ATP</name>
        <dbReference type="ChEBI" id="CHEBI:30616"/>
    </ligand>
</feature>
<evidence type="ECO:0000256" key="10">
    <source>
        <dbReference type="ARBA" id="ARBA00023125"/>
    </source>
</evidence>
<evidence type="ECO:0000256" key="2">
    <source>
        <dbReference type="ARBA" id="ARBA00006474"/>
    </source>
</evidence>
<keyword evidence="10" id="KW-0238">DNA-binding</keyword>
<dbReference type="GO" id="GO:0005886">
    <property type="term" value="C:plasma membrane"/>
    <property type="evidence" value="ECO:0007669"/>
    <property type="project" value="UniProtKB-SubCell"/>
</dbReference>
<accession>A0A1V5MB35</accession>